<name>A0A317ZIU1_9BACT</name>
<dbReference type="InterPro" id="IPR022737">
    <property type="entry name" value="RapA_C"/>
</dbReference>
<dbReference type="Pfam" id="PF18339">
    <property type="entry name" value="Tudor_1_RapA"/>
    <property type="match status" value="1"/>
</dbReference>
<evidence type="ECO:0000256" key="4">
    <source>
        <dbReference type="ARBA" id="ARBA00022840"/>
    </source>
</evidence>
<dbReference type="Gene3D" id="2.30.30.930">
    <property type="match status" value="1"/>
</dbReference>
<dbReference type="RefSeq" id="WP_110129575.1">
    <property type="nucleotide sequence ID" value="NZ_QHJQ01000001.1"/>
</dbReference>
<dbReference type="Pfam" id="PF18337">
    <property type="entry name" value="Tudor_RapA"/>
    <property type="match status" value="1"/>
</dbReference>
<dbReference type="Proteomes" id="UP000247099">
    <property type="component" value="Unassembled WGS sequence"/>
</dbReference>
<evidence type="ECO:0000256" key="3">
    <source>
        <dbReference type="ARBA" id="ARBA00022806"/>
    </source>
</evidence>
<keyword evidence="8" id="KW-0804">Transcription</keyword>
<dbReference type="InterPro" id="IPR038718">
    <property type="entry name" value="SNF2-like_sf"/>
</dbReference>
<dbReference type="InterPro" id="IPR014001">
    <property type="entry name" value="Helicase_ATP-bd"/>
</dbReference>
<dbReference type="GO" id="GO:0016817">
    <property type="term" value="F:hydrolase activity, acting on acid anhydrides"/>
    <property type="evidence" value="ECO:0007669"/>
    <property type="project" value="InterPro"/>
</dbReference>
<evidence type="ECO:0000256" key="5">
    <source>
        <dbReference type="ARBA" id="ARBA00023015"/>
    </source>
</evidence>
<dbReference type="Gene3D" id="2.30.30.140">
    <property type="match status" value="1"/>
</dbReference>
<evidence type="ECO:0000256" key="2">
    <source>
        <dbReference type="ARBA" id="ARBA00022801"/>
    </source>
</evidence>
<dbReference type="Gene3D" id="6.10.140.1500">
    <property type="match status" value="1"/>
</dbReference>
<dbReference type="Gene3D" id="3.30.360.80">
    <property type="match status" value="1"/>
</dbReference>
<dbReference type="GO" id="GO:0003677">
    <property type="term" value="F:DNA binding"/>
    <property type="evidence" value="ECO:0007669"/>
    <property type="project" value="UniProtKB-KW"/>
</dbReference>
<dbReference type="InterPro" id="IPR027417">
    <property type="entry name" value="P-loop_NTPase"/>
</dbReference>
<evidence type="ECO:0000259" key="10">
    <source>
        <dbReference type="PROSITE" id="PS51194"/>
    </source>
</evidence>
<dbReference type="NCBIfam" id="NF003426">
    <property type="entry name" value="PRK04914.1"/>
    <property type="match status" value="1"/>
</dbReference>
<dbReference type="OrthoDB" id="9760715at2"/>
<dbReference type="Gene3D" id="3.40.50.300">
    <property type="entry name" value="P-loop containing nucleotide triphosphate hydrolases"/>
    <property type="match status" value="1"/>
</dbReference>
<dbReference type="PANTHER" id="PTHR45766">
    <property type="entry name" value="DNA ANNEALING HELICASE AND ENDONUCLEASE ZRANB3 FAMILY MEMBER"/>
    <property type="match status" value="1"/>
</dbReference>
<dbReference type="InterPro" id="IPR057342">
    <property type="entry name" value="DEXDc_RapA"/>
</dbReference>
<feature type="domain" description="Helicase C-terminal" evidence="10">
    <location>
        <begin position="468"/>
        <end position="629"/>
    </location>
</feature>
<keyword evidence="12" id="KW-1185">Reference proteome</keyword>
<dbReference type="GO" id="GO:0005524">
    <property type="term" value="F:ATP binding"/>
    <property type="evidence" value="ECO:0007669"/>
    <property type="project" value="UniProtKB-KW"/>
</dbReference>
<dbReference type="SMART" id="SM00490">
    <property type="entry name" value="HELICc"/>
    <property type="match status" value="1"/>
</dbReference>
<dbReference type="InterPro" id="IPR049730">
    <property type="entry name" value="SNF2/RAD54-like_C"/>
</dbReference>
<keyword evidence="2" id="KW-0378">Hydrolase</keyword>
<evidence type="ECO:0000256" key="8">
    <source>
        <dbReference type="ARBA" id="ARBA00023163"/>
    </source>
</evidence>
<keyword evidence="4" id="KW-0067">ATP-binding</keyword>
<dbReference type="InParanoid" id="A0A317ZIU1"/>
<sequence length="947" mass="107789">MTAFQTGQRWISETEPELGLGILESVSRHQLEIHFPASSERRIYATASAPIKRVEFRQGDTIHSQRGETIIIEEVTEEEGRLTYHGDGCAVAEMDLADTISFSKPEDRLIGGQIDQSAAFSLRYEAIRRQNHALQSSVAGFMGGRIDLIPHQLYIASEVANRYMPRVLLADEVGLGKTIEACLILHRLNLTGRAERILIILPESLVHQWFIELLRRFNMWFTLIDADHCESATAVDADVNPFNEDQHVICSTKTLLENPRWAEAALQTKWDMLVVDEAHHLEWTPEAASPEYKLVEALSKKSHGLLLLTATPEQLGAEGHFARLRLLDPDRYPDLEKFREEQAGYSQVAGVANKLEAGEALDAGEMDFLREVFSEFSEAELRKELQDTTAFLNQLVDRHGTGRVIFRNTRDALQGFPKREGIPAELKPRAKLSKADLEVRLLREFEKETNGAGEGEDYDFRHGPRVQWLAELIQKLGEHEKVLLICSTREKVQAIYDALQEEINVKAALFHEALTLLQRDRNAAWFAEPDGARILLCSEIGSEGRNFQFAHHLVLFDLPLNPELLEQRIGRLDRIGQSETIRIHIPFLPHSWTELLMRWHHEGLDGIEHSLKGGNAYLERFGDKLRKLGGEFHHESSKVAKEADVLIEESRRFREDLETRLSQGQDRLIALNSFREDVSSELVNQIQQQDADRTLDGFMNRIFDHFGVTVDDLDSRSFHLTPGQLFTDAFPGLPEEGTTVTCDRTKALGREDIGFLTWDHPMVRGSIDLMLSSEKGNSSIVVWKDSRMEAPPILIEAIYVLESVAPARLHVDRFLPPTPVRILVDMEGKDRSEEFLHDIINRKTADEEAFRLRQNPELLQSLVPEMLRAARSYAREEKSTRLKDAMREAHTRLDGEASRLKELRKVNPNVSEEEIKIAQNVVEDVTRHISKAHLRLDAVRLVLRQPG</sequence>
<keyword evidence="1" id="KW-0547">Nucleotide-binding</keyword>
<dbReference type="SMART" id="SM00487">
    <property type="entry name" value="DEXDc"/>
    <property type="match status" value="1"/>
</dbReference>
<evidence type="ECO:0000259" key="9">
    <source>
        <dbReference type="PROSITE" id="PS51192"/>
    </source>
</evidence>
<gene>
    <name evidence="11" type="ORF">DDZ13_01095</name>
</gene>
<evidence type="ECO:0000256" key="6">
    <source>
        <dbReference type="ARBA" id="ARBA00023125"/>
    </source>
</evidence>
<dbReference type="GO" id="GO:0006355">
    <property type="term" value="P:regulation of DNA-templated transcription"/>
    <property type="evidence" value="ECO:0007669"/>
    <property type="project" value="InterPro"/>
</dbReference>
<evidence type="ECO:0000256" key="1">
    <source>
        <dbReference type="ARBA" id="ARBA00022741"/>
    </source>
</evidence>
<accession>A0A317ZIU1</accession>
<dbReference type="PROSITE" id="PS51194">
    <property type="entry name" value="HELICASE_CTER"/>
    <property type="match status" value="1"/>
</dbReference>
<dbReference type="InterPro" id="IPR000330">
    <property type="entry name" value="SNF2_N"/>
</dbReference>
<dbReference type="Pfam" id="PF00271">
    <property type="entry name" value="Helicase_C"/>
    <property type="match status" value="1"/>
</dbReference>
<dbReference type="GO" id="GO:0004386">
    <property type="term" value="F:helicase activity"/>
    <property type="evidence" value="ECO:0007669"/>
    <property type="project" value="UniProtKB-KW"/>
</dbReference>
<dbReference type="PANTHER" id="PTHR45766:SF6">
    <property type="entry name" value="SWI_SNF-RELATED MATRIX-ASSOCIATED ACTIN-DEPENDENT REGULATOR OF CHROMATIN SUBFAMILY A-LIKE PROTEIN 1"/>
    <property type="match status" value="1"/>
</dbReference>
<keyword evidence="6" id="KW-0238">DNA-binding</keyword>
<keyword evidence="3" id="KW-0347">Helicase</keyword>
<dbReference type="Pfam" id="PF00176">
    <property type="entry name" value="SNF2-rel_dom"/>
    <property type="match status" value="1"/>
</dbReference>
<dbReference type="HAMAP" id="MF_01821">
    <property type="entry name" value="Helicase_RapA"/>
    <property type="match status" value="1"/>
</dbReference>
<comment type="caution">
    <text evidence="11">The sequence shown here is derived from an EMBL/GenBank/DDBJ whole genome shotgun (WGS) entry which is preliminary data.</text>
</comment>
<feature type="domain" description="Helicase ATP-binding" evidence="9">
    <location>
        <begin position="158"/>
        <end position="330"/>
    </location>
</feature>
<dbReference type="FunCoup" id="A0A317ZIU1">
    <property type="interactions" value="107"/>
</dbReference>
<keyword evidence="7" id="KW-0010">Activator</keyword>
<dbReference type="EMBL" id="QHJQ01000001">
    <property type="protein sequence ID" value="PXA05496.1"/>
    <property type="molecule type" value="Genomic_DNA"/>
</dbReference>
<dbReference type="InterPro" id="IPR001650">
    <property type="entry name" value="Helicase_C-like"/>
</dbReference>
<evidence type="ECO:0000313" key="12">
    <source>
        <dbReference type="Proteomes" id="UP000247099"/>
    </source>
</evidence>
<dbReference type="CDD" id="cd18011">
    <property type="entry name" value="DEXDc_RapA"/>
    <property type="match status" value="1"/>
</dbReference>
<dbReference type="CDD" id="cd18793">
    <property type="entry name" value="SF2_C_SNF"/>
    <property type="match status" value="1"/>
</dbReference>
<dbReference type="AlphaFoldDB" id="A0A317ZIU1"/>
<dbReference type="InterPro" id="IPR040766">
    <property type="entry name" value="Tudor_2_RapA"/>
</dbReference>
<reference evidence="11 12" key="1">
    <citation type="submission" date="2018-05" db="EMBL/GenBank/DDBJ databases">
        <title>Coraliomargarita sinensis sp. nov., isolated from a marine solar saltern.</title>
        <authorList>
            <person name="Zhou L.Y."/>
        </authorList>
    </citation>
    <scope>NUCLEOTIDE SEQUENCE [LARGE SCALE GENOMIC DNA]</scope>
    <source>
        <strain evidence="11 12">WN38</strain>
    </source>
</reference>
<evidence type="ECO:0000313" key="11">
    <source>
        <dbReference type="EMBL" id="PXA05496.1"/>
    </source>
</evidence>
<dbReference type="Pfam" id="PF12137">
    <property type="entry name" value="RapA_C"/>
    <property type="match status" value="1"/>
</dbReference>
<dbReference type="PROSITE" id="PS51192">
    <property type="entry name" value="HELICASE_ATP_BIND_1"/>
    <property type="match status" value="1"/>
</dbReference>
<protein>
    <submittedName>
        <fullName evidence="11">RNA polymerase-associated protein RapA</fullName>
    </submittedName>
</protein>
<evidence type="ECO:0000256" key="7">
    <source>
        <dbReference type="ARBA" id="ARBA00023159"/>
    </source>
</evidence>
<dbReference type="Gene3D" id="3.40.50.10810">
    <property type="entry name" value="Tandem AAA-ATPase domain"/>
    <property type="match status" value="1"/>
</dbReference>
<organism evidence="11 12">
    <name type="scientific">Coraliomargarita sinensis</name>
    <dbReference type="NCBI Taxonomy" id="2174842"/>
    <lineage>
        <taxon>Bacteria</taxon>
        <taxon>Pseudomonadati</taxon>
        <taxon>Verrucomicrobiota</taxon>
        <taxon>Opitutia</taxon>
        <taxon>Puniceicoccales</taxon>
        <taxon>Coraliomargaritaceae</taxon>
        <taxon>Coraliomargarita</taxon>
    </lineage>
</organism>
<keyword evidence="5" id="KW-0805">Transcription regulation</keyword>
<dbReference type="SUPFAM" id="SSF52540">
    <property type="entry name" value="P-loop containing nucleoside triphosphate hydrolases"/>
    <property type="match status" value="2"/>
</dbReference>
<proteinExistence type="inferred from homology"/>
<dbReference type="InterPro" id="IPR023949">
    <property type="entry name" value="Helicase_RapA"/>
</dbReference>
<dbReference type="InterPro" id="IPR040765">
    <property type="entry name" value="Tudor_1_RapA"/>
</dbReference>